<reference evidence="1" key="1">
    <citation type="journal article" date="2018" name="Genome Biol. Evol.">
        <title>Genomics and development of Lentinus tigrinus, a white-rot wood-decaying mushroom with dimorphic fruiting bodies.</title>
        <authorList>
            <person name="Wu B."/>
            <person name="Xu Z."/>
            <person name="Knudson A."/>
            <person name="Carlson A."/>
            <person name="Chen N."/>
            <person name="Kovaka S."/>
            <person name="LaButti K."/>
            <person name="Lipzen A."/>
            <person name="Pennachio C."/>
            <person name="Riley R."/>
            <person name="Schakwitz W."/>
            <person name="Umezawa K."/>
            <person name="Ohm R.A."/>
            <person name="Grigoriev I.V."/>
            <person name="Nagy L.G."/>
            <person name="Gibbons J."/>
            <person name="Hibbett D."/>
        </authorList>
    </citation>
    <scope>NUCLEOTIDE SEQUENCE [LARGE SCALE GENOMIC DNA]</scope>
    <source>
        <strain evidence="1">ALCF2SS1-6</strain>
    </source>
</reference>
<dbReference type="Proteomes" id="UP000313359">
    <property type="component" value="Unassembled WGS sequence"/>
</dbReference>
<protein>
    <submittedName>
        <fullName evidence="1">Uncharacterized protein</fullName>
    </submittedName>
</protein>
<dbReference type="AlphaFoldDB" id="A0A5C2SC49"/>
<organism evidence="1 2">
    <name type="scientific">Lentinus tigrinus ALCF2SS1-6</name>
    <dbReference type="NCBI Taxonomy" id="1328759"/>
    <lineage>
        <taxon>Eukaryota</taxon>
        <taxon>Fungi</taxon>
        <taxon>Dikarya</taxon>
        <taxon>Basidiomycota</taxon>
        <taxon>Agaricomycotina</taxon>
        <taxon>Agaricomycetes</taxon>
        <taxon>Polyporales</taxon>
        <taxon>Polyporaceae</taxon>
        <taxon>Lentinus</taxon>
    </lineage>
</organism>
<accession>A0A5C2SC49</accession>
<proteinExistence type="predicted"/>
<evidence type="ECO:0000313" key="1">
    <source>
        <dbReference type="EMBL" id="RPD61395.1"/>
    </source>
</evidence>
<keyword evidence="2" id="KW-1185">Reference proteome</keyword>
<sequence length="202" mass="22778">MCFVRNFEHAGWRTQLLPLWLRLELRCRLTVSRIVRGRSSQARYLGVPRNIKIRHVRAVPQRSWSSRRGTLTYCNLLSYHSDVARILFNCAFLCLVTMLGGSRHDKNAQCLCARYRNLSAYPGCCHVPSASCHCLSSVLPVASTFDNSLLMYMSAMAFGVPCASSSCLSVSSQRMWEEEAYVADPRGSSARAQRSACWQLES</sequence>
<gene>
    <name evidence="1" type="ORF">L227DRAFT_67472</name>
</gene>
<name>A0A5C2SC49_9APHY</name>
<dbReference type="EMBL" id="ML122262">
    <property type="protein sequence ID" value="RPD61395.1"/>
    <property type="molecule type" value="Genomic_DNA"/>
</dbReference>
<evidence type="ECO:0000313" key="2">
    <source>
        <dbReference type="Proteomes" id="UP000313359"/>
    </source>
</evidence>